<dbReference type="EMBL" id="JAADJZ010000023">
    <property type="protein sequence ID" value="KAF2867497.1"/>
    <property type="molecule type" value="Genomic_DNA"/>
</dbReference>
<evidence type="ECO:0000259" key="1">
    <source>
        <dbReference type="Pfam" id="PF07985"/>
    </source>
</evidence>
<name>A0A7C8I0K8_9PLEO</name>
<dbReference type="Pfam" id="PF07985">
    <property type="entry name" value="SRR1"/>
    <property type="match status" value="1"/>
</dbReference>
<reference evidence="2 3" key="1">
    <citation type="submission" date="2020-01" db="EMBL/GenBank/DDBJ databases">
        <authorList>
            <consortium name="DOE Joint Genome Institute"/>
            <person name="Haridas S."/>
            <person name="Albert R."/>
            <person name="Binder M."/>
            <person name="Bloem J."/>
            <person name="Labutti K."/>
            <person name="Salamov A."/>
            <person name="Andreopoulos B."/>
            <person name="Baker S.E."/>
            <person name="Barry K."/>
            <person name="Bills G."/>
            <person name="Bluhm B.H."/>
            <person name="Cannon C."/>
            <person name="Castanera R."/>
            <person name="Culley D.E."/>
            <person name="Daum C."/>
            <person name="Ezra D."/>
            <person name="Gonzalez J.B."/>
            <person name="Henrissat B."/>
            <person name="Kuo A."/>
            <person name="Liang C."/>
            <person name="Lipzen A."/>
            <person name="Lutzoni F."/>
            <person name="Magnuson J."/>
            <person name="Mondo S."/>
            <person name="Nolan M."/>
            <person name="Ohm R."/>
            <person name="Pangilinan J."/>
            <person name="Park H.-J.H."/>
            <person name="Ramirez L."/>
            <person name="Alfaro M."/>
            <person name="Sun H."/>
            <person name="Tritt A."/>
            <person name="Yoshinaga Y."/>
            <person name="Zwiers L.-H.L."/>
            <person name="Turgeon B.G."/>
            <person name="Goodwin S.B."/>
            <person name="Spatafora J.W."/>
            <person name="Crous P.W."/>
            <person name="Grigoriev I.V."/>
        </authorList>
    </citation>
    <scope>NUCLEOTIDE SEQUENCE [LARGE SCALE GENOMIC DNA]</scope>
    <source>
        <strain evidence="2 3">CBS 611.86</strain>
    </source>
</reference>
<dbReference type="InterPro" id="IPR012942">
    <property type="entry name" value="SRR1-like"/>
</dbReference>
<sequence>MSPVDYSFGSIQKLRARNKGALWTKAVIKEANELYATLANRKPGDEYKVKDVVNDEERTLTIPALPHGNQFIIRLTCDTELSAHIHDNEKTVDQDPKVRCLYYVDSVQISAHRRPKAYTVVGEPWDHWKQIWKDGGWERSDGYCWGRTAQEQEPKVVYHFRKWDPKELEEKRKVGDIWKSMSHRLVELVTEHSARLTNIDRIICFGLGNMTYEKPRSFIQHAAAATIRDALNALHPHTPPIEVLAQDPEHCDKCRDILAKTLNIETVSNLRGLFEITPNTLVIAMSTSARIRSIIADLTLEHGGPPAMLYNVIGDQWLEPQIKPESTDLVADPDTEALVAYKNHCIVEAFGDVELLRGMTNREWYAKNIPYVAEMKHAPEGTYSAEDKDEAQLLHSAQFQVNFPDLKFYFKKD</sequence>
<gene>
    <name evidence="2" type="ORF">BDV95DRAFT_610886</name>
</gene>
<organism evidence="2 3">
    <name type="scientific">Massariosphaeria phaeospora</name>
    <dbReference type="NCBI Taxonomy" id="100035"/>
    <lineage>
        <taxon>Eukaryota</taxon>
        <taxon>Fungi</taxon>
        <taxon>Dikarya</taxon>
        <taxon>Ascomycota</taxon>
        <taxon>Pezizomycotina</taxon>
        <taxon>Dothideomycetes</taxon>
        <taxon>Pleosporomycetidae</taxon>
        <taxon>Pleosporales</taxon>
        <taxon>Pleosporales incertae sedis</taxon>
        <taxon>Massariosphaeria</taxon>
    </lineage>
</organism>
<dbReference type="Proteomes" id="UP000481861">
    <property type="component" value="Unassembled WGS sequence"/>
</dbReference>
<dbReference type="AlphaFoldDB" id="A0A7C8I0K8"/>
<keyword evidence="3" id="KW-1185">Reference proteome</keyword>
<evidence type="ECO:0000313" key="3">
    <source>
        <dbReference type="Proteomes" id="UP000481861"/>
    </source>
</evidence>
<accession>A0A7C8I0K8</accession>
<proteinExistence type="predicted"/>
<dbReference type="OrthoDB" id="5230585at2759"/>
<protein>
    <recommendedName>
        <fullName evidence="1">SRR1-like domain-containing protein</fullName>
    </recommendedName>
</protein>
<dbReference type="PANTHER" id="PTHR42080:SF1">
    <property type="entry name" value="SRR1-LIKE DOMAIN-CONTAINING PROTEIN"/>
    <property type="match status" value="1"/>
</dbReference>
<dbReference type="PANTHER" id="PTHR42080">
    <property type="entry name" value="SRR1 DOMAIN-CONTAINING PROTEIN"/>
    <property type="match status" value="1"/>
</dbReference>
<evidence type="ECO:0000313" key="2">
    <source>
        <dbReference type="EMBL" id="KAF2867497.1"/>
    </source>
</evidence>
<feature type="domain" description="SRR1-like" evidence="1">
    <location>
        <begin position="187"/>
        <end position="289"/>
    </location>
</feature>
<comment type="caution">
    <text evidence="2">The sequence shown here is derived from an EMBL/GenBank/DDBJ whole genome shotgun (WGS) entry which is preliminary data.</text>
</comment>